<accession>A0A5P2AXW8</accession>
<proteinExistence type="predicted"/>
<dbReference type="PANTHER" id="PTHR34293:SF1">
    <property type="entry name" value="HTH-TYPE TRANSCRIPTIONAL REGULATOR TRMBL2"/>
    <property type="match status" value="1"/>
</dbReference>
<dbReference type="GO" id="GO:0003677">
    <property type="term" value="F:DNA binding"/>
    <property type="evidence" value="ECO:0007669"/>
    <property type="project" value="InterPro"/>
</dbReference>
<evidence type="ECO:0000259" key="1">
    <source>
        <dbReference type="SMART" id="SM00421"/>
    </source>
</evidence>
<feature type="domain" description="HTH luxR-type" evidence="1">
    <location>
        <begin position="263"/>
        <end position="320"/>
    </location>
</feature>
<dbReference type="Proteomes" id="UP000324106">
    <property type="component" value="Chromosome"/>
</dbReference>
<dbReference type="InterPro" id="IPR000792">
    <property type="entry name" value="Tscrpt_reg_LuxR_C"/>
</dbReference>
<dbReference type="InterPro" id="IPR016032">
    <property type="entry name" value="Sig_transdc_resp-reg_C-effctor"/>
</dbReference>
<protein>
    <submittedName>
        <fullName evidence="2">Helix-turn-helix transcriptional regulator</fullName>
    </submittedName>
</protein>
<dbReference type="AlphaFoldDB" id="A0A5P2AXW8"/>
<evidence type="ECO:0000313" key="2">
    <source>
        <dbReference type="EMBL" id="QES22617.1"/>
    </source>
</evidence>
<dbReference type="InterPro" id="IPR036388">
    <property type="entry name" value="WH-like_DNA-bd_sf"/>
</dbReference>
<dbReference type="GO" id="GO:0006355">
    <property type="term" value="P:regulation of DNA-templated transcription"/>
    <property type="evidence" value="ECO:0007669"/>
    <property type="project" value="InterPro"/>
</dbReference>
<gene>
    <name evidence="2" type="ORF">DEJ46_28830</name>
</gene>
<organism evidence="2 3">
    <name type="scientific">Streptomyces venezuelae</name>
    <dbReference type="NCBI Taxonomy" id="54571"/>
    <lineage>
        <taxon>Bacteria</taxon>
        <taxon>Bacillati</taxon>
        <taxon>Actinomycetota</taxon>
        <taxon>Actinomycetes</taxon>
        <taxon>Kitasatosporales</taxon>
        <taxon>Streptomycetaceae</taxon>
        <taxon>Streptomyces</taxon>
    </lineage>
</organism>
<dbReference type="SMART" id="SM00421">
    <property type="entry name" value="HTH_LUXR"/>
    <property type="match status" value="1"/>
</dbReference>
<dbReference type="Gene3D" id="1.10.10.10">
    <property type="entry name" value="Winged helix-like DNA-binding domain superfamily/Winged helix DNA-binding domain"/>
    <property type="match status" value="1"/>
</dbReference>
<reference evidence="2 3" key="1">
    <citation type="submission" date="2018-05" db="EMBL/GenBank/DDBJ databases">
        <title>Streptomyces venezuelae.</title>
        <authorList>
            <person name="Kim W."/>
            <person name="Lee N."/>
            <person name="Cho B.-K."/>
        </authorList>
    </citation>
    <scope>NUCLEOTIDE SEQUENCE [LARGE SCALE GENOMIC DNA]</scope>
    <source>
        <strain evidence="2 3">ATCC 15068</strain>
    </source>
</reference>
<dbReference type="SUPFAM" id="SSF46894">
    <property type="entry name" value="C-terminal effector domain of the bipartite response regulators"/>
    <property type="match status" value="1"/>
</dbReference>
<name>A0A5P2AXW8_STRVZ</name>
<dbReference type="InterPro" id="IPR051797">
    <property type="entry name" value="TrmB-like"/>
</dbReference>
<dbReference type="EMBL" id="CP029194">
    <property type="protein sequence ID" value="QES22617.1"/>
    <property type="molecule type" value="Genomic_DNA"/>
</dbReference>
<dbReference type="PANTHER" id="PTHR34293">
    <property type="entry name" value="HTH-TYPE TRANSCRIPTIONAL REGULATOR TRMBL2"/>
    <property type="match status" value="1"/>
</dbReference>
<sequence length="326" mass="35481">MDMDTVEGNTLAPLGVSAGEEAVYRATLRSPGIGIAAIALECGIDHQSAGAALGRLRDLGMVATADQHTFSGADPASVVDRLTRMRIHGLQGEIRRVASSRHLVDSLVEDRRIGKRGQVTELQYVEGLDQVVACVDELSFFAREERLTTHPGPILTAAFDAVRGSDLKCLRRGLRMRTLVHTGALGSPEVGRFVSELSEQGAQVRGTAGPLERMVIFDRRTALVATDPADITRGALVVRQPGLLTHLLSLFESRWSRSCGVVDDLPSDTELRILRTMARVSKDEAGARELGMSLRTYRGHVAALMRRLGAPNRFRAALAARERNWL</sequence>
<evidence type="ECO:0000313" key="3">
    <source>
        <dbReference type="Proteomes" id="UP000324106"/>
    </source>
</evidence>